<evidence type="ECO:0000313" key="2">
    <source>
        <dbReference type="EnsemblPlants" id="Zm00001eb121770_P001"/>
    </source>
</evidence>
<reference evidence="2" key="3">
    <citation type="submission" date="2021-05" db="UniProtKB">
        <authorList>
            <consortium name="EnsemblPlants"/>
        </authorList>
    </citation>
    <scope>IDENTIFICATION</scope>
    <source>
        <strain evidence="2">cv. B73</strain>
    </source>
</reference>
<accession>A0A804MYR0</accession>
<keyword evidence="3" id="KW-1185">Reference proteome</keyword>
<dbReference type="EnsemblPlants" id="Zm00001eb121770_T001">
    <property type="protein sequence ID" value="Zm00001eb121770_P001"/>
    <property type="gene ID" value="Zm00001eb121770"/>
</dbReference>
<reference evidence="2" key="2">
    <citation type="submission" date="2019-07" db="EMBL/GenBank/DDBJ databases">
        <authorList>
            <person name="Seetharam A."/>
            <person name="Woodhouse M."/>
            <person name="Cannon E."/>
        </authorList>
    </citation>
    <scope>NUCLEOTIDE SEQUENCE [LARGE SCALE GENOMIC DNA]</scope>
    <source>
        <strain evidence="2">cv. B73</strain>
    </source>
</reference>
<sequence length="527" mass="56523">MVSVLRVVVEHPLPRRQHPPAVLRPHHALVLRLVPHGRHHVVLPEEVGGLVHQRGVPPAGLEPRAGAAEAVQQVQVRLQVVVAREVQGLLEERRHLVVQLQQHAQVRVHAAEAQPVRRPQDELRERRLVEEHAGHLGHAVVHVHDAQRPHAQLPLEPPPEGDVPDARAGEGEHAHRRHPVARRHVRARLRDVEGAQHRQRAAQAVARDRHAHLLAPPVVQIHQLAHLGQHLLPRRVPAEAAAGALVRVQRHEPSLHLHVGVRAGDARLAQGDLVGRQIGHPLEAGDGAAPRHGDVPAAEPRRLLVGGHGHVPDERAGLAPHLGVGGRLDAEVGELEVVAGGVEVAGDLVADAAEADVVEEGLRRVLAAAAVGGEAVVVEAVVGGLGELAVADELLEEHAVDGVQQALPVVAAVDLRPPRGELPIVGRRLMRAEVHVLDRHRGGLLFGSRRRGDDDEIAARTTTALKRVRQCHSGEPAGPVVHGGDEAQAGRYGGRHRLLGAAVTVVVDAVRDHAARRCVFVLNVSVV</sequence>
<evidence type="ECO:0000256" key="1">
    <source>
        <dbReference type="SAM" id="MobiDB-lite"/>
    </source>
</evidence>
<dbReference type="Gramene" id="Zm00001eb121770_T001">
    <property type="protein sequence ID" value="Zm00001eb121770_P001"/>
    <property type="gene ID" value="Zm00001eb121770"/>
</dbReference>
<protein>
    <submittedName>
        <fullName evidence="2">Uncharacterized protein</fullName>
    </submittedName>
</protein>
<reference evidence="3" key="1">
    <citation type="submission" date="2015-12" db="EMBL/GenBank/DDBJ databases">
        <title>Update maize B73 reference genome by single molecule sequencing technologies.</title>
        <authorList>
            <consortium name="Maize Genome Sequencing Project"/>
            <person name="Ware D."/>
        </authorList>
    </citation>
    <scope>NUCLEOTIDE SEQUENCE [LARGE SCALE GENOMIC DNA]</scope>
    <source>
        <strain evidence="3">cv. B73</strain>
    </source>
</reference>
<proteinExistence type="predicted"/>
<organism evidence="2 3">
    <name type="scientific">Zea mays</name>
    <name type="common">Maize</name>
    <dbReference type="NCBI Taxonomy" id="4577"/>
    <lineage>
        <taxon>Eukaryota</taxon>
        <taxon>Viridiplantae</taxon>
        <taxon>Streptophyta</taxon>
        <taxon>Embryophyta</taxon>
        <taxon>Tracheophyta</taxon>
        <taxon>Spermatophyta</taxon>
        <taxon>Magnoliopsida</taxon>
        <taxon>Liliopsida</taxon>
        <taxon>Poales</taxon>
        <taxon>Poaceae</taxon>
        <taxon>PACMAD clade</taxon>
        <taxon>Panicoideae</taxon>
        <taxon>Andropogonodae</taxon>
        <taxon>Andropogoneae</taxon>
        <taxon>Tripsacinae</taxon>
        <taxon>Zea</taxon>
    </lineage>
</organism>
<evidence type="ECO:0000313" key="3">
    <source>
        <dbReference type="Proteomes" id="UP000007305"/>
    </source>
</evidence>
<feature type="region of interest" description="Disordered" evidence="1">
    <location>
        <begin position="154"/>
        <end position="180"/>
    </location>
</feature>
<feature type="compositionally biased region" description="Basic and acidic residues" evidence="1">
    <location>
        <begin position="164"/>
        <end position="173"/>
    </location>
</feature>
<dbReference type="InParanoid" id="A0A804MYR0"/>
<dbReference type="Proteomes" id="UP000007305">
    <property type="component" value="Chromosome 3"/>
</dbReference>
<dbReference type="AlphaFoldDB" id="A0A804MYR0"/>
<name>A0A804MYR0_MAIZE</name>